<feature type="transmembrane region" description="Helical" evidence="1">
    <location>
        <begin position="93"/>
        <end position="112"/>
    </location>
</feature>
<dbReference type="EMBL" id="CP061538">
    <property type="protein sequence ID" value="QNV40224.1"/>
    <property type="molecule type" value="Genomic_DNA"/>
</dbReference>
<dbReference type="AlphaFoldDB" id="A0A7H2BKM8"/>
<proteinExistence type="predicted"/>
<name>A0A7H2BKM8_9MICC</name>
<evidence type="ECO:0000256" key="1">
    <source>
        <dbReference type="SAM" id="Phobius"/>
    </source>
</evidence>
<feature type="transmembrane region" description="Helical" evidence="1">
    <location>
        <begin position="12"/>
        <end position="30"/>
    </location>
</feature>
<evidence type="ECO:0000313" key="2">
    <source>
        <dbReference type="EMBL" id="QNV40224.1"/>
    </source>
</evidence>
<sequence length="339" mass="38421">MLNQYYSHRLFRTGVGVFFALGLFSFYIWYSQFALMSPLAWVPLLACIILSFTLVLFPTNTKRLPFFITPLILLIAMVTLQMMLLLLPHNLTQLSILFPLLYSLSMCSILILRDHAVSPWVLFALSMLLVLKWHLDVFISSLSIAAEFLVPTAILGGMHVFKHQIQQASHKARQSRILLQHAEFGREHEEGVSSVAAHRVQEVRSLTEDMLHRIAYNREPVTSDEINEFRFTEAQLRDTIRGRHIVNKQILEATMAARRRGAKVDILDERGEPLPPHIVEVLTPCAVDLLDDAYGGTITIRAFPPDDPTAVMLVHDGNSEDDEPSAVEIAQHSGEIERF</sequence>
<feature type="transmembrane region" description="Helical" evidence="1">
    <location>
        <begin position="119"/>
        <end position="135"/>
    </location>
</feature>
<keyword evidence="1" id="KW-0812">Transmembrane</keyword>
<accession>A0A7H2BKM8</accession>
<feature type="transmembrane region" description="Helical" evidence="1">
    <location>
        <begin position="64"/>
        <end position="87"/>
    </location>
</feature>
<protein>
    <submittedName>
        <fullName evidence="2">Uncharacterized protein</fullName>
    </submittedName>
</protein>
<organism evidence="2 3">
    <name type="scientific">Rothia amarae</name>
    <dbReference type="NCBI Taxonomy" id="169480"/>
    <lineage>
        <taxon>Bacteria</taxon>
        <taxon>Bacillati</taxon>
        <taxon>Actinomycetota</taxon>
        <taxon>Actinomycetes</taxon>
        <taxon>Micrococcales</taxon>
        <taxon>Micrococcaceae</taxon>
        <taxon>Rothia</taxon>
    </lineage>
</organism>
<dbReference type="Proteomes" id="UP000516421">
    <property type="component" value="Chromosome"/>
</dbReference>
<keyword evidence="3" id="KW-1185">Reference proteome</keyword>
<dbReference type="KEGG" id="rama:IDM48_01925"/>
<dbReference type="RefSeq" id="WP_190617825.1">
    <property type="nucleotide sequence ID" value="NZ_CP061538.1"/>
</dbReference>
<reference evidence="2 3" key="1">
    <citation type="submission" date="2020-09" db="EMBL/GenBank/DDBJ databases">
        <title>Investigation of environmental microbe.</title>
        <authorList>
            <person name="Ou Y."/>
            <person name="Kang Q."/>
        </authorList>
    </citation>
    <scope>NUCLEOTIDE SEQUENCE [LARGE SCALE GENOMIC DNA]</scope>
    <source>
        <strain evidence="2 3">KJZ-9</strain>
    </source>
</reference>
<feature type="transmembrane region" description="Helical" evidence="1">
    <location>
        <begin position="36"/>
        <end position="57"/>
    </location>
</feature>
<keyword evidence="1" id="KW-1133">Transmembrane helix</keyword>
<gene>
    <name evidence="2" type="ORF">IDM48_01925</name>
</gene>
<keyword evidence="1" id="KW-0472">Membrane</keyword>
<evidence type="ECO:0000313" key="3">
    <source>
        <dbReference type="Proteomes" id="UP000516421"/>
    </source>
</evidence>